<reference evidence="1 2" key="1">
    <citation type="submission" date="2020-08" db="EMBL/GenBank/DDBJ databases">
        <title>Exploring microbial biodiversity for novel pathways involved in the catabolism of aromatic compounds derived from lignin.</title>
        <authorList>
            <person name="Elkins J."/>
        </authorList>
    </citation>
    <scope>NUCLEOTIDE SEQUENCE [LARGE SCALE GENOMIC DNA]</scope>
    <source>
        <strain evidence="1 2">B1D3A</strain>
    </source>
</reference>
<evidence type="ECO:0000313" key="1">
    <source>
        <dbReference type="EMBL" id="MBB5985952.1"/>
    </source>
</evidence>
<comment type="caution">
    <text evidence="1">The sequence shown here is derived from an EMBL/GenBank/DDBJ whole genome shotgun (WGS) entry which is preliminary data.</text>
</comment>
<evidence type="ECO:0000313" key="2">
    <source>
        <dbReference type="Proteomes" id="UP001138540"/>
    </source>
</evidence>
<dbReference type="Proteomes" id="UP001138540">
    <property type="component" value="Unassembled WGS sequence"/>
</dbReference>
<protein>
    <submittedName>
        <fullName evidence="1">Cysteinyl-tRNA synthetase</fullName>
    </submittedName>
</protein>
<keyword evidence="2" id="KW-1185">Reference proteome</keyword>
<proteinExistence type="predicted"/>
<gene>
    <name evidence="1" type="ORF">HNP60_001926</name>
</gene>
<dbReference type="EMBL" id="JACHKA010000001">
    <property type="protein sequence ID" value="MBB5985952.1"/>
    <property type="molecule type" value="Genomic_DNA"/>
</dbReference>
<sequence length="149" mass="16475">MYAWLMQGAQTVIAEWMKAYLARSGKTASEWSASAGLHKTTVSRAMKDDFNSVTSIPTLHRLASAAGIPSVLDFLRAQAVEQELPDLTIELLRETLAMLGCTLTDADFNWLSTVMLSARAMIDKLEPDMRSNPTFRKAVLKAVVEKANR</sequence>
<dbReference type="RefSeq" id="WP_184152922.1">
    <property type="nucleotide sequence ID" value="NZ_JACHKA010000001.1"/>
</dbReference>
<organism evidence="1 2">
    <name type="scientific">Sphingobium lignivorans</name>
    <dbReference type="NCBI Taxonomy" id="2735886"/>
    <lineage>
        <taxon>Bacteria</taxon>
        <taxon>Pseudomonadati</taxon>
        <taxon>Pseudomonadota</taxon>
        <taxon>Alphaproteobacteria</taxon>
        <taxon>Sphingomonadales</taxon>
        <taxon>Sphingomonadaceae</taxon>
        <taxon>Sphingobium</taxon>
    </lineage>
</organism>
<accession>A0ABR6NF85</accession>
<name>A0ABR6NF85_9SPHN</name>